<gene>
    <name evidence="1" type="primary">jg21906</name>
    <name evidence="1" type="ORF">PAEG_LOCUS16074</name>
</gene>
<organism evidence="1 2">
    <name type="scientific">Pararge aegeria aegeria</name>
    <dbReference type="NCBI Taxonomy" id="348720"/>
    <lineage>
        <taxon>Eukaryota</taxon>
        <taxon>Metazoa</taxon>
        <taxon>Ecdysozoa</taxon>
        <taxon>Arthropoda</taxon>
        <taxon>Hexapoda</taxon>
        <taxon>Insecta</taxon>
        <taxon>Pterygota</taxon>
        <taxon>Neoptera</taxon>
        <taxon>Endopterygota</taxon>
        <taxon>Lepidoptera</taxon>
        <taxon>Glossata</taxon>
        <taxon>Ditrysia</taxon>
        <taxon>Papilionoidea</taxon>
        <taxon>Nymphalidae</taxon>
        <taxon>Satyrinae</taxon>
        <taxon>Satyrini</taxon>
        <taxon>Parargina</taxon>
        <taxon>Pararge</taxon>
    </lineage>
</organism>
<evidence type="ECO:0000313" key="1">
    <source>
        <dbReference type="EMBL" id="CAH2239279.1"/>
    </source>
</evidence>
<dbReference type="Proteomes" id="UP000838756">
    <property type="component" value="Unassembled WGS sequence"/>
</dbReference>
<proteinExistence type="predicted"/>
<accession>A0A8S4RMU5</accession>
<protein>
    <submittedName>
        <fullName evidence="1">Jg21906 protein</fullName>
    </submittedName>
</protein>
<name>A0A8S4RMU5_9NEOP</name>
<sequence>MWCLRRMLGVSCKEFRTNISIIRELIKHRLSTLVHSRILKFLGHVFRRDNNSIERLVVQGKVEGTRARGISPM</sequence>
<comment type="caution">
    <text evidence="1">The sequence shown here is derived from an EMBL/GenBank/DDBJ whole genome shotgun (WGS) entry which is preliminary data.</text>
</comment>
<dbReference type="EMBL" id="CAKXAJ010025426">
    <property type="protein sequence ID" value="CAH2239279.1"/>
    <property type="molecule type" value="Genomic_DNA"/>
</dbReference>
<keyword evidence="2" id="KW-1185">Reference proteome</keyword>
<evidence type="ECO:0000313" key="2">
    <source>
        <dbReference type="Proteomes" id="UP000838756"/>
    </source>
</evidence>
<reference evidence="1" key="1">
    <citation type="submission" date="2022-03" db="EMBL/GenBank/DDBJ databases">
        <authorList>
            <person name="Lindestad O."/>
        </authorList>
    </citation>
    <scope>NUCLEOTIDE SEQUENCE</scope>
</reference>
<dbReference type="AlphaFoldDB" id="A0A8S4RMU5"/>
<dbReference type="OrthoDB" id="425681at2759"/>